<name>A0AAD9MSG4_9ANNE</name>
<sequence length="123" mass="14381">MADEGKSDIIDVSEAGKLRSELLKDETVPGIHQFVAEQYEKQREELGDVNIEEERINNFFTRAVNESRRMSREVEKSHQQQQKLYAELGKEMFVEWRDEHAAQVLPGHQVQTVSRSMENMDME</sequence>
<proteinExistence type="predicted"/>
<dbReference type="Proteomes" id="UP001208570">
    <property type="component" value="Unassembled WGS sequence"/>
</dbReference>
<keyword evidence="2" id="KW-1185">Reference proteome</keyword>
<comment type="caution">
    <text evidence="1">The sequence shown here is derived from an EMBL/GenBank/DDBJ whole genome shotgun (WGS) entry which is preliminary data.</text>
</comment>
<protein>
    <submittedName>
        <fullName evidence="1">Uncharacterized protein</fullName>
    </submittedName>
</protein>
<evidence type="ECO:0000313" key="1">
    <source>
        <dbReference type="EMBL" id="KAK2142181.1"/>
    </source>
</evidence>
<accession>A0AAD9MSG4</accession>
<reference evidence="1" key="1">
    <citation type="journal article" date="2023" name="Mol. Biol. Evol.">
        <title>Third-Generation Sequencing Reveals the Adaptive Role of the Epigenome in Three Deep-Sea Polychaetes.</title>
        <authorList>
            <person name="Perez M."/>
            <person name="Aroh O."/>
            <person name="Sun Y."/>
            <person name="Lan Y."/>
            <person name="Juniper S.K."/>
            <person name="Young C.R."/>
            <person name="Angers B."/>
            <person name="Qian P.Y."/>
        </authorList>
    </citation>
    <scope>NUCLEOTIDE SEQUENCE</scope>
    <source>
        <strain evidence="1">P08H-3</strain>
    </source>
</reference>
<evidence type="ECO:0000313" key="2">
    <source>
        <dbReference type="Proteomes" id="UP001208570"/>
    </source>
</evidence>
<dbReference type="AlphaFoldDB" id="A0AAD9MSG4"/>
<gene>
    <name evidence="1" type="ORF">LSH36_987g00088</name>
</gene>
<organism evidence="1 2">
    <name type="scientific">Paralvinella palmiformis</name>
    <dbReference type="NCBI Taxonomy" id="53620"/>
    <lineage>
        <taxon>Eukaryota</taxon>
        <taxon>Metazoa</taxon>
        <taxon>Spiralia</taxon>
        <taxon>Lophotrochozoa</taxon>
        <taxon>Annelida</taxon>
        <taxon>Polychaeta</taxon>
        <taxon>Sedentaria</taxon>
        <taxon>Canalipalpata</taxon>
        <taxon>Terebellida</taxon>
        <taxon>Terebelliformia</taxon>
        <taxon>Alvinellidae</taxon>
        <taxon>Paralvinella</taxon>
    </lineage>
</organism>
<dbReference type="EMBL" id="JAODUP010000987">
    <property type="protein sequence ID" value="KAK2142181.1"/>
    <property type="molecule type" value="Genomic_DNA"/>
</dbReference>